<organism evidence="2 3">
    <name type="scientific">Anatilimnocola aggregata</name>
    <dbReference type="NCBI Taxonomy" id="2528021"/>
    <lineage>
        <taxon>Bacteria</taxon>
        <taxon>Pseudomonadati</taxon>
        <taxon>Planctomycetota</taxon>
        <taxon>Planctomycetia</taxon>
        <taxon>Pirellulales</taxon>
        <taxon>Pirellulaceae</taxon>
        <taxon>Anatilimnocola</taxon>
    </lineage>
</organism>
<dbReference type="KEGG" id="aagg:ETAA8_63450"/>
<keyword evidence="3" id="KW-1185">Reference proteome</keyword>
<evidence type="ECO:0000313" key="3">
    <source>
        <dbReference type="Proteomes" id="UP000315017"/>
    </source>
</evidence>
<dbReference type="RefSeq" id="WP_145097910.1">
    <property type="nucleotide sequence ID" value="NZ_CP036274.1"/>
</dbReference>
<sequence precursor="true">MKLILTQLLLLSLLMLTLTAPATHADEKLAGLACRSVHLGYTAPAGNAFYNEVIVDQSAPGTYFCVCGFNHGYFGIQQLDEKRKVAIFSVWDPGNQNDPKSVEEKERVKLLYSDPAVRVKRFGGEGTGGQSFLDLDWQNGQTYRLLITSERKDERTAYTGWIYQDKESRWLKLVTFSTITKDEALGGYYSFVEDFRRNKISATHARVARFGNAWVRDIENKWQPVNRARFTADGNPAMSINAGLKDRLFFLATGGETTNTDIPLNKPIDLPIADRQVPADLAKLLALPASK</sequence>
<evidence type="ECO:0000313" key="2">
    <source>
        <dbReference type="EMBL" id="QDU31192.1"/>
    </source>
</evidence>
<name>A0A517YLT5_9BACT</name>
<proteinExistence type="predicted"/>
<dbReference type="OrthoDB" id="6014523at2"/>
<feature type="signal peptide" evidence="1">
    <location>
        <begin position="1"/>
        <end position="25"/>
    </location>
</feature>
<keyword evidence="1" id="KW-0732">Signal</keyword>
<protein>
    <submittedName>
        <fullName evidence="2">Uncharacterized protein</fullName>
    </submittedName>
</protein>
<accession>A0A517YLT5</accession>
<gene>
    <name evidence="2" type="ORF">ETAA8_63450</name>
</gene>
<reference evidence="2 3" key="1">
    <citation type="submission" date="2019-02" db="EMBL/GenBank/DDBJ databases">
        <title>Deep-cultivation of Planctomycetes and their phenomic and genomic characterization uncovers novel biology.</title>
        <authorList>
            <person name="Wiegand S."/>
            <person name="Jogler M."/>
            <person name="Boedeker C."/>
            <person name="Pinto D."/>
            <person name="Vollmers J."/>
            <person name="Rivas-Marin E."/>
            <person name="Kohn T."/>
            <person name="Peeters S.H."/>
            <person name="Heuer A."/>
            <person name="Rast P."/>
            <person name="Oberbeckmann S."/>
            <person name="Bunk B."/>
            <person name="Jeske O."/>
            <person name="Meyerdierks A."/>
            <person name="Storesund J.E."/>
            <person name="Kallscheuer N."/>
            <person name="Luecker S."/>
            <person name="Lage O.M."/>
            <person name="Pohl T."/>
            <person name="Merkel B.J."/>
            <person name="Hornburger P."/>
            <person name="Mueller R.-W."/>
            <person name="Bruemmer F."/>
            <person name="Labrenz M."/>
            <person name="Spormann A.M."/>
            <person name="Op den Camp H."/>
            <person name="Overmann J."/>
            <person name="Amann R."/>
            <person name="Jetten M.S.M."/>
            <person name="Mascher T."/>
            <person name="Medema M.H."/>
            <person name="Devos D.P."/>
            <person name="Kaster A.-K."/>
            <person name="Ovreas L."/>
            <person name="Rohde M."/>
            <person name="Galperin M.Y."/>
            <person name="Jogler C."/>
        </authorList>
    </citation>
    <scope>NUCLEOTIDE SEQUENCE [LARGE SCALE GENOMIC DNA]</scope>
    <source>
        <strain evidence="2 3">ETA_A8</strain>
    </source>
</reference>
<dbReference type="AlphaFoldDB" id="A0A517YLT5"/>
<feature type="chain" id="PRO_5022160577" evidence="1">
    <location>
        <begin position="26"/>
        <end position="291"/>
    </location>
</feature>
<dbReference type="InterPro" id="IPR021862">
    <property type="entry name" value="DUF3472"/>
</dbReference>
<dbReference type="EMBL" id="CP036274">
    <property type="protein sequence ID" value="QDU31192.1"/>
    <property type="molecule type" value="Genomic_DNA"/>
</dbReference>
<evidence type="ECO:0000256" key="1">
    <source>
        <dbReference type="SAM" id="SignalP"/>
    </source>
</evidence>
<dbReference type="Pfam" id="PF11958">
    <property type="entry name" value="DUF3472"/>
    <property type="match status" value="1"/>
</dbReference>
<dbReference type="Proteomes" id="UP000315017">
    <property type="component" value="Chromosome"/>
</dbReference>